<sequence length="393" mass="40238">MGPVEFVAFVALSLVVGAVAVDMVLPALLPIGNEFGLGGTNPSQAVIAIYLLGVGFPQLVLGPLSDCYGRRPVLIAGLLIFLAGSVLASIAPDFRTLLAARLLQGIGAGAQRVVTFSIVRDHHSGPQMARVMSLAMSVVLLEPIVAPMLGQLILLAGSWRWLMAAVGLVAACMLVWVVLRLEESVPGGPRGSISLRAVAADYRTVVGTREAIVSMLVCGLVMGAHLGFLSSAQAIFQITFGAGLGFTLLLAAVSLAMSAASLANARLVRRVGSAALIRRMLCGVVAINAAAFALAVTGAVPLALFLVVQACNMFAFGLLLPNLTAMSMNPLGHIAGTASSMYGFVSVTVGAALGGVVGQCFDGSVRPLLAAYVLLGAAALVTLRLTGSPRPAE</sequence>
<evidence type="ECO:0000256" key="2">
    <source>
        <dbReference type="ARBA" id="ARBA00022448"/>
    </source>
</evidence>
<organism evidence="8 9">
    <name type="scientific">Aromatoleum toluolicum</name>
    <dbReference type="NCBI Taxonomy" id="90060"/>
    <lineage>
        <taxon>Bacteria</taxon>
        <taxon>Pseudomonadati</taxon>
        <taxon>Pseudomonadota</taxon>
        <taxon>Betaproteobacteria</taxon>
        <taxon>Rhodocyclales</taxon>
        <taxon>Rhodocyclaceae</taxon>
        <taxon>Aromatoleum</taxon>
    </lineage>
</organism>
<dbReference type="PANTHER" id="PTHR23502:SF132">
    <property type="entry name" value="POLYAMINE TRANSPORTER 2-RELATED"/>
    <property type="match status" value="1"/>
</dbReference>
<dbReference type="InterPro" id="IPR011701">
    <property type="entry name" value="MFS"/>
</dbReference>
<dbReference type="Proteomes" id="UP000634522">
    <property type="component" value="Unassembled WGS sequence"/>
</dbReference>
<feature type="transmembrane region" description="Helical" evidence="6">
    <location>
        <begin position="98"/>
        <end position="119"/>
    </location>
</feature>
<keyword evidence="5 6" id="KW-0472">Membrane</keyword>
<evidence type="ECO:0000256" key="3">
    <source>
        <dbReference type="ARBA" id="ARBA00022692"/>
    </source>
</evidence>
<dbReference type="InterPro" id="IPR020846">
    <property type="entry name" value="MFS_dom"/>
</dbReference>
<proteinExistence type="predicted"/>
<feature type="transmembrane region" description="Helical" evidence="6">
    <location>
        <begin position="44"/>
        <end position="61"/>
    </location>
</feature>
<evidence type="ECO:0000256" key="5">
    <source>
        <dbReference type="ARBA" id="ARBA00023136"/>
    </source>
</evidence>
<evidence type="ECO:0000313" key="9">
    <source>
        <dbReference type="Proteomes" id="UP000634522"/>
    </source>
</evidence>
<dbReference type="InterPro" id="IPR036259">
    <property type="entry name" value="MFS_trans_sf"/>
</dbReference>
<dbReference type="PROSITE" id="PS00216">
    <property type="entry name" value="SUGAR_TRANSPORT_1"/>
    <property type="match status" value="1"/>
</dbReference>
<evidence type="ECO:0000256" key="6">
    <source>
        <dbReference type="SAM" id="Phobius"/>
    </source>
</evidence>
<evidence type="ECO:0000259" key="7">
    <source>
        <dbReference type="PROSITE" id="PS50850"/>
    </source>
</evidence>
<comment type="subcellular location">
    <subcellularLocation>
        <location evidence="1">Membrane</location>
        <topology evidence="1">Multi-pass membrane protein</topology>
    </subcellularLocation>
</comment>
<feature type="transmembrane region" description="Helical" evidence="6">
    <location>
        <begin position="302"/>
        <end position="320"/>
    </location>
</feature>
<keyword evidence="9" id="KW-1185">Reference proteome</keyword>
<dbReference type="PROSITE" id="PS50850">
    <property type="entry name" value="MFS"/>
    <property type="match status" value="1"/>
</dbReference>
<feature type="transmembrane region" description="Helical" evidence="6">
    <location>
        <begin position="369"/>
        <end position="387"/>
    </location>
</feature>
<feature type="transmembrane region" description="Helical" evidence="6">
    <location>
        <begin position="234"/>
        <end position="255"/>
    </location>
</feature>
<comment type="caution">
    <text evidence="8">The sequence shown here is derived from an EMBL/GenBank/DDBJ whole genome shotgun (WGS) entry which is preliminary data.</text>
</comment>
<reference evidence="8 9" key="1">
    <citation type="submission" date="2019-12" db="EMBL/GenBank/DDBJ databases">
        <title>Comparative genomics gives insights into the taxonomy of the Azoarcus-Aromatoleum group and reveals separate origins of nif in the plant-associated Azoarcus and non-plant-associated Aromatoleum sub-groups.</title>
        <authorList>
            <person name="Lafos M."/>
            <person name="Maluk M."/>
            <person name="Batista M."/>
            <person name="Junghare M."/>
            <person name="Carmona M."/>
            <person name="Faoro H."/>
            <person name="Cruz L.M."/>
            <person name="Battistoni F."/>
            <person name="De Souza E."/>
            <person name="Pedrosa F."/>
            <person name="Chen W.-M."/>
            <person name="Poole P.S."/>
            <person name="Dixon R.A."/>
            <person name="James E.K."/>
        </authorList>
    </citation>
    <scope>NUCLEOTIDE SEQUENCE [LARGE SCALE GENOMIC DNA]</scope>
    <source>
        <strain evidence="8 9">T</strain>
    </source>
</reference>
<accession>A0ABX1NAX0</accession>
<feature type="transmembrane region" description="Helical" evidence="6">
    <location>
        <begin position="159"/>
        <end position="179"/>
    </location>
</feature>
<evidence type="ECO:0000256" key="1">
    <source>
        <dbReference type="ARBA" id="ARBA00004141"/>
    </source>
</evidence>
<dbReference type="PANTHER" id="PTHR23502">
    <property type="entry name" value="MAJOR FACILITATOR SUPERFAMILY"/>
    <property type="match status" value="1"/>
</dbReference>
<feature type="transmembrane region" description="Helical" evidence="6">
    <location>
        <begin position="131"/>
        <end position="153"/>
    </location>
</feature>
<name>A0ABX1NAX0_9RHOO</name>
<dbReference type="InterPro" id="IPR005829">
    <property type="entry name" value="Sugar_transporter_CS"/>
</dbReference>
<protein>
    <submittedName>
        <fullName evidence="8">MFS transporter</fullName>
    </submittedName>
</protein>
<dbReference type="SUPFAM" id="SSF103473">
    <property type="entry name" value="MFS general substrate transporter"/>
    <property type="match status" value="1"/>
</dbReference>
<keyword evidence="2" id="KW-0813">Transport</keyword>
<dbReference type="Gene3D" id="1.20.1720.10">
    <property type="entry name" value="Multidrug resistance protein D"/>
    <property type="match status" value="1"/>
</dbReference>
<feature type="transmembrane region" description="Helical" evidence="6">
    <location>
        <begin position="73"/>
        <end position="92"/>
    </location>
</feature>
<dbReference type="CDD" id="cd17320">
    <property type="entry name" value="MFS_MdfA_MDR_like"/>
    <property type="match status" value="1"/>
</dbReference>
<keyword evidence="4 6" id="KW-1133">Transmembrane helix</keyword>
<keyword evidence="3 6" id="KW-0812">Transmembrane</keyword>
<feature type="transmembrane region" description="Helical" evidence="6">
    <location>
        <begin position="211"/>
        <end position="228"/>
    </location>
</feature>
<feature type="transmembrane region" description="Helical" evidence="6">
    <location>
        <begin position="332"/>
        <end position="357"/>
    </location>
</feature>
<gene>
    <name evidence="8" type="ORF">GPA27_02935</name>
</gene>
<dbReference type="Pfam" id="PF07690">
    <property type="entry name" value="MFS_1"/>
    <property type="match status" value="1"/>
</dbReference>
<evidence type="ECO:0000313" key="8">
    <source>
        <dbReference type="EMBL" id="NMF96350.1"/>
    </source>
</evidence>
<evidence type="ECO:0000256" key="4">
    <source>
        <dbReference type="ARBA" id="ARBA00022989"/>
    </source>
</evidence>
<feature type="transmembrane region" description="Helical" evidence="6">
    <location>
        <begin position="276"/>
        <end position="296"/>
    </location>
</feature>
<feature type="domain" description="Major facilitator superfamily (MFS) profile" evidence="7">
    <location>
        <begin position="6"/>
        <end position="393"/>
    </location>
</feature>
<dbReference type="EMBL" id="WTVS01000004">
    <property type="protein sequence ID" value="NMF96350.1"/>
    <property type="molecule type" value="Genomic_DNA"/>
</dbReference>